<dbReference type="SUPFAM" id="SSF48498">
    <property type="entry name" value="Tetracyclin repressor-like, C-terminal domain"/>
    <property type="match status" value="1"/>
</dbReference>
<evidence type="ECO:0000313" key="7">
    <source>
        <dbReference type="Proteomes" id="UP001500730"/>
    </source>
</evidence>
<proteinExistence type="predicted"/>
<keyword evidence="2 4" id="KW-0238">DNA-binding</keyword>
<dbReference type="SUPFAM" id="SSF46689">
    <property type="entry name" value="Homeodomain-like"/>
    <property type="match status" value="1"/>
</dbReference>
<keyword evidence="1" id="KW-0805">Transcription regulation</keyword>
<name>A0ABP5ZLQ9_9MICO</name>
<evidence type="ECO:0000256" key="2">
    <source>
        <dbReference type="ARBA" id="ARBA00023125"/>
    </source>
</evidence>
<dbReference type="InterPro" id="IPR036271">
    <property type="entry name" value="Tet_transcr_reg_TetR-rel_C_sf"/>
</dbReference>
<gene>
    <name evidence="6" type="ORF">GCM10009858_44040</name>
</gene>
<feature type="DNA-binding region" description="H-T-H motif" evidence="4">
    <location>
        <begin position="30"/>
        <end position="49"/>
    </location>
</feature>
<protein>
    <submittedName>
        <fullName evidence="6">TetR/AcrR family transcriptional regulator</fullName>
    </submittedName>
</protein>
<dbReference type="EMBL" id="BAAARE010000031">
    <property type="protein sequence ID" value="GAA2500929.1"/>
    <property type="molecule type" value="Genomic_DNA"/>
</dbReference>
<dbReference type="RefSeq" id="WP_344257258.1">
    <property type="nucleotide sequence ID" value="NZ_BAAARE010000031.1"/>
</dbReference>
<dbReference type="Pfam" id="PF00440">
    <property type="entry name" value="TetR_N"/>
    <property type="match status" value="1"/>
</dbReference>
<comment type="caution">
    <text evidence="6">The sequence shown here is derived from an EMBL/GenBank/DDBJ whole genome shotgun (WGS) entry which is preliminary data.</text>
</comment>
<feature type="domain" description="HTH tetR-type" evidence="5">
    <location>
        <begin position="7"/>
        <end position="67"/>
    </location>
</feature>
<evidence type="ECO:0000256" key="1">
    <source>
        <dbReference type="ARBA" id="ARBA00023015"/>
    </source>
</evidence>
<dbReference type="InterPro" id="IPR050109">
    <property type="entry name" value="HTH-type_TetR-like_transc_reg"/>
</dbReference>
<evidence type="ECO:0000259" key="5">
    <source>
        <dbReference type="PROSITE" id="PS50977"/>
    </source>
</evidence>
<evidence type="ECO:0000313" key="6">
    <source>
        <dbReference type="EMBL" id="GAA2500929.1"/>
    </source>
</evidence>
<accession>A0ABP5ZLQ9</accession>
<dbReference type="Proteomes" id="UP001500730">
    <property type="component" value="Unassembled WGS sequence"/>
</dbReference>
<evidence type="ECO:0000256" key="3">
    <source>
        <dbReference type="ARBA" id="ARBA00023163"/>
    </source>
</evidence>
<evidence type="ECO:0000256" key="4">
    <source>
        <dbReference type="PROSITE-ProRule" id="PRU00335"/>
    </source>
</evidence>
<dbReference type="InterPro" id="IPR025996">
    <property type="entry name" value="MT1864/Rv1816-like_C"/>
</dbReference>
<reference evidence="7" key="1">
    <citation type="journal article" date="2019" name="Int. J. Syst. Evol. Microbiol.">
        <title>The Global Catalogue of Microorganisms (GCM) 10K type strain sequencing project: providing services to taxonomists for standard genome sequencing and annotation.</title>
        <authorList>
            <consortium name="The Broad Institute Genomics Platform"/>
            <consortium name="The Broad Institute Genome Sequencing Center for Infectious Disease"/>
            <person name="Wu L."/>
            <person name="Ma J."/>
        </authorList>
    </citation>
    <scope>NUCLEOTIDE SEQUENCE [LARGE SCALE GENOMIC DNA]</scope>
    <source>
        <strain evidence="7">JCM 16259</strain>
    </source>
</reference>
<dbReference type="InterPro" id="IPR009057">
    <property type="entry name" value="Homeodomain-like_sf"/>
</dbReference>
<dbReference type="PROSITE" id="PS50977">
    <property type="entry name" value="HTH_TETR_2"/>
    <property type="match status" value="1"/>
</dbReference>
<organism evidence="6 7">
    <name type="scientific">Terrabacter carboxydivorans</name>
    <dbReference type="NCBI Taxonomy" id="619730"/>
    <lineage>
        <taxon>Bacteria</taxon>
        <taxon>Bacillati</taxon>
        <taxon>Actinomycetota</taxon>
        <taxon>Actinomycetes</taxon>
        <taxon>Micrococcales</taxon>
        <taxon>Intrasporangiaceae</taxon>
        <taxon>Terrabacter</taxon>
    </lineage>
</organism>
<keyword evidence="7" id="KW-1185">Reference proteome</keyword>
<keyword evidence="3" id="KW-0804">Transcription</keyword>
<sequence>MGARATGDLKATLLEHGIALAREGGPDAVSLRDVQRRAGVSNTAAYRHYADRDALLVAISAYASAQMAATMERLLADADATELGRTQAARRRRARARFRATGAAYLDFARTEPGLFTVAMHPGVQLDKLHPPVDARGAGGLGPYQLLVACVDELVEAGVLSPERRPFTDVAAWSAVHGLAVLILDGPLGALGEVDRRAATDRLLDLIDGGLD</sequence>
<dbReference type="Pfam" id="PF13305">
    <property type="entry name" value="TetR_C_33"/>
    <property type="match status" value="1"/>
</dbReference>
<dbReference type="InterPro" id="IPR001647">
    <property type="entry name" value="HTH_TetR"/>
</dbReference>
<dbReference type="Gene3D" id="1.10.357.10">
    <property type="entry name" value="Tetracycline Repressor, domain 2"/>
    <property type="match status" value="1"/>
</dbReference>
<dbReference type="PANTHER" id="PTHR30055:SF220">
    <property type="entry name" value="TETR-FAMILY REGULATORY PROTEIN"/>
    <property type="match status" value="1"/>
</dbReference>
<dbReference type="PANTHER" id="PTHR30055">
    <property type="entry name" value="HTH-TYPE TRANSCRIPTIONAL REGULATOR RUTR"/>
    <property type="match status" value="1"/>
</dbReference>